<evidence type="ECO:0008006" key="3">
    <source>
        <dbReference type="Google" id="ProtNLM"/>
    </source>
</evidence>
<dbReference type="PRINTS" id="PR00743">
    <property type="entry name" value="GLHYDRLASE36"/>
</dbReference>
<accession>A0A7X4YR80</accession>
<dbReference type="RefSeq" id="WP_161698636.1">
    <property type="nucleotide sequence ID" value="NZ_JAAAMU010000006.1"/>
</dbReference>
<comment type="caution">
    <text evidence="1">The sequence shown here is derived from an EMBL/GenBank/DDBJ whole genome shotgun (WGS) entry which is preliminary data.</text>
</comment>
<dbReference type="EMBL" id="JAAAMU010000006">
    <property type="protein sequence ID" value="NBC70074.1"/>
    <property type="molecule type" value="Genomic_DNA"/>
</dbReference>
<organism evidence="1 2">
    <name type="scientific">Paenibacillus sacheonensis</name>
    <dbReference type="NCBI Taxonomy" id="742054"/>
    <lineage>
        <taxon>Bacteria</taxon>
        <taxon>Bacillati</taxon>
        <taxon>Bacillota</taxon>
        <taxon>Bacilli</taxon>
        <taxon>Bacillales</taxon>
        <taxon>Paenibacillaceae</taxon>
        <taxon>Paenibacillus</taxon>
    </lineage>
</organism>
<reference evidence="1 2" key="1">
    <citation type="submission" date="2020-01" db="EMBL/GenBank/DDBJ databases">
        <title>Paenibacillus soybeanensis sp. nov. isolated from the nodules of soybean (Glycine max(L.) Merr).</title>
        <authorList>
            <person name="Wang H."/>
        </authorList>
    </citation>
    <scope>NUCLEOTIDE SEQUENCE [LARGE SCALE GENOMIC DNA]</scope>
    <source>
        <strain evidence="1 2">DSM 23054</strain>
    </source>
</reference>
<dbReference type="InterPro" id="IPR002252">
    <property type="entry name" value="Glyco_hydro_36"/>
</dbReference>
<dbReference type="InterPro" id="IPR038417">
    <property type="entry name" value="Alpga-gal_N_sf"/>
</dbReference>
<dbReference type="Pfam" id="PF02065">
    <property type="entry name" value="Melibiase"/>
    <property type="match status" value="1"/>
</dbReference>
<dbReference type="InterPro" id="IPR017853">
    <property type="entry name" value="GH"/>
</dbReference>
<evidence type="ECO:0000313" key="2">
    <source>
        <dbReference type="Proteomes" id="UP000558113"/>
    </source>
</evidence>
<dbReference type="GO" id="GO:0016052">
    <property type="term" value="P:carbohydrate catabolic process"/>
    <property type="evidence" value="ECO:0007669"/>
    <property type="project" value="InterPro"/>
</dbReference>
<dbReference type="AlphaFoldDB" id="A0A7X4YR80"/>
<protein>
    <recommendedName>
        <fullName evidence="3">Alpha-galactosidase</fullName>
    </recommendedName>
</protein>
<dbReference type="Gene3D" id="2.70.98.60">
    <property type="entry name" value="alpha-galactosidase from lactobacil brevis"/>
    <property type="match status" value="1"/>
</dbReference>
<keyword evidence="2" id="KW-1185">Reference proteome</keyword>
<name>A0A7X4YR80_9BACL</name>
<sequence>MTETKEAVNGIIKRKMEHQGMLMEFLESESSCAMEALNTAEERFDRFASIPVVPFQLGIEGVGRLLFPVPPNGSTVLPAQMIVSSREQDDSGFRVTYVHKEQALEVSVNYEFVPGCAVIRQHTSVTNAGSEPRKLTYFSAALLNGLATDGLKDWQAKDKLRLHYAHQTWHGEGQWRSQNLEELGLYHHSPHPPSNTIRFSSYGSFSTGKYLPMFVLENRETGKAWYVQLETSTSWNVEIGYRGSWAGQEGCLYLNADAGSERFGNWSRMLAPGETYTSVPVAFGCTRGDFNEAVGELTRYRRQVLKPANAWAGEFPVVYNDFMNGIWGLPTRERLEPLIAAAAKAGAEVFCIDAGWFMEHTEEPVQVLGDWEPVDARFGEGGLQQMLRDIERAGMTPGIWLEIEMCHERSKLFAKPDAWFLLHNGRRVGGPDRVFLNFAHREVRAYFHRLFDRLAAMGIGYIKNDYNDYIPHADSADGLSKDGVRENLDAFYAFIDEVRANHPALILENCGSGAMREDYAALAHFHVQSTSDQEFYERYPSILMGTQAAVLPEQCGIWSYPYPLPFLEQKQPELVHHEAYQESMKDGEQTIFNLVNGMCGNLVLAGHLYAADAFNMTLIQQGLAIYKRERKHIRESVPVYPNGLARLGDTKGWAAFGLLDAGANRMLLAVWKLQSTEDVWEIPLERWFGRQAKAELIYPAQPAETQMAFHPHPVKLSVRIAGMNRARLFVISG</sequence>
<dbReference type="Proteomes" id="UP000558113">
    <property type="component" value="Unassembled WGS sequence"/>
</dbReference>
<dbReference type="Gene3D" id="3.20.20.70">
    <property type="entry name" value="Aldolase class I"/>
    <property type="match status" value="1"/>
</dbReference>
<dbReference type="CDD" id="cd14791">
    <property type="entry name" value="GH36"/>
    <property type="match status" value="1"/>
</dbReference>
<gene>
    <name evidence="1" type="ORF">GT003_13840</name>
</gene>
<dbReference type="SUPFAM" id="SSF51445">
    <property type="entry name" value="(Trans)glycosidases"/>
    <property type="match status" value="1"/>
</dbReference>
<proteinExistence type="predicted"/>
<dbReference type="InterPro" id="IPR013785">
    <property type="entry name" value="Aldolase_TIM"/>
</dbReference>
<dbReference type="GO" id="GO:0004557">
    <property type="term" value="F:alpha-galactosidase activity"/>
    <property type="evidence" value="ECO:0007669"/>
    <property type="project" value="InterPro"/>
</dbReference>
<evidence type="ECO:0000313" key="1">
    <source>
        <dbReference type="EMBL" id="NBC70074.1"/>
    </source>
</evidence>
<dbReference type="OrthoDB" id="9758822at2"/>